<evidence type="ECO:0000256" key="2">
    <source>
        <dbReference type="ARBA" id="ARBA00023125"/>
    </source>
</evidence>
<evidence type="ECO:0000256" key="4">
    <source>
        <dbReference type="ARBA" id="ARBA00023163"/>
    </source>
</evidence>
<comment type="caution">
    <text evidence="6">The sequence shown here is derived from an EMBL/GenBank/DDBJ whole genome shotgun (WGS) entry which is preliminary data.</text>
</comment>
<dbReference type="PROSITE" id="PS01124">
    <property type="entry name" value="HTH_ARAC_FAMILY_2"/>
    <property type="match status" value="1"/>
</dbReference>
<dbReference type="SUPFAM" id="SSF46689">
    <property type="entry name" value="Homeodomain-like"/>
    <property type="match status" value="2"/>
</dbReference>
<gene>
    <name evidence="6" type="ORF">V6242_04575</name>
</gene>
<dbReference type="InterPro" id="IPR037923">
    <property type="entry name" value="HTH-like"/>
</dbReference>
<dbReference type="InterPro" id="IPR018060">
    <property type="entry name" value="HTH_AraC"/>
</dbReference>
<reference evidence="6 7" key="1">
    <citation type="submission" date="2024-02" db="EMBL/GenBank/DDBJ databases">
        <title>Bacteria isolated from the canopy kelp, Nereocystis luetkeana.</title>
        <authorList>
            <person name="Pfister C.A."/>
            <person name="Younker I.T."/>
            <person name="Light S.H."/>
        </authorList>
    </citation>
    <scope>NUCLEOTIDE SEQUENCE [LARGE SCALE GENOMIC DNA]</scope>
    <source>
        <strain evidence="6 7">TI.4.07</strain>
    </source>
</reference>
<feature type="domain" description="HTH araC/xylS-type" evidence="5">
    <location>
        <begin position="174"/>
        <end position="271"/>
    </location>
</feature>
<dbReference type="EMBL" id="JBAKAR010000002">
    <property type="protein sequence ID" value="MEL0612409.1"/>
    <property type="molecule type" value="Genomic_DNA"/>
</dbReference>
<name>A0ABU9G1P9_9GAMM</name>
<dbReference type="InterPro" id="IPR003313">
    <property type="entry name" value="AraC-bd"/>
</dbReference>
<evidence type="ECO:0000256" key="1">
    <source>
        <dbReference type="ARBA" id="ARBA00023015"/>
    </source>
</evidence>
<keyword evidence="4" id="KW-0804">Transcription</keyword>
<dbReference type="InterPro" id="IPR009057">
    <property type="entry name" value="Homeodomain-like_sf"/>
</dbReference>
<dbReference type="SUPFAM" id="SSF51215">
    <property type="entry name" value="Regulatory protein AraC"/>
    <property type="match status" value="1"/>
</dbReference>
<evidence type="ECO:0000259" key="5">
    <source>
        <dbReference type="PROSITE" id="PS01124"/>
    </source>
</evidence>
<dbReference type="Pfam" id="PF02311">
    <property type="entry name" value="AraC_binding"/>
    <property type="match status" value="1"/>
</dbReference>
<organism evidence="6 7">
    <name type="scientific">Marinomonas arenicola</name>
    <dbReference type="NCBI Taxonomy" id="569601"/>
    <lineage>
        <taxon>Bacteria</taxon>
        <taxon>Pseudomonadati</taxon>
        <taxon>Pseudomonadota</taxon>
        <taxon>Gammaproteobacteria</taxon>
        <taxon>Oceanospirillales</taxon>
        <taxon>Oceanospirillaceae</taxon>
        <taxon>Marinomonas</taxon>
    </lineage>
</organism>
<dbReference type="Pfam" id="PF12833">
    <property type="entry name" value="HTH_18"/>
    <property type="match status" value="1"/>
</dbReference>
<protein>
    <submittedName>
        <fullName evidence="6">AraC family transcriptional regulator</fullName>
    </submittedName>
</protein>
<dbReference type="PANTHER" id="PTHR46796">
    <property type="entry name" value="HTH-TYPE TRANSCRIPTIONAL ACTIVATOR RHAS-RELATED"/>
    <property type="match status" value="1"/>
</dbReference>
<sequence>MPEQNRFQFAKSHLDNEVMLLNASMSDFSYGTHAHEEFSLGVTLSGRQDFFALGEHHKSHAGNVVIFNPNDAHDGHSGGHDPLHYKMLYMHPEQLAPMLKSAGLKQADHFRFQQCVCNDFELRQHILRLAMLVENHHTSMMNFSSALFEFAEFLAARSGTDKTQSSPKKDPVFERVREYLHSHIADEVSLDDLSQVAHLSKYHLLRRFRDYFGMTPHKYWQNCRLNKAKRAIELGMPIADVVYTFGFTDLSYFNRCFKPVFGMTPLQFRRHILHIK</sequence>
<evidence type="ECO:0000256" key="3">
    <source>
        <dbReference type="ARBA" id="ARBA00023159"/>
    </source>
</evidence>
<dbReference type="InterPro" id="IPR020449">
    <property type="entry name" value="Tscrpt_reg_AraC-type_HTH"/>
</dbReference>
<dbReference type="InterPro" id="IPR050204">
    <property type="entry name" value="AraC_XylS_family_regulators"/>
</dbReference>
<dbReference type="RefSeq" id="WP_341566431.1">
    <property type="nucleotide sequence ID" value="NZ_JBAKAR010000002.1"/>
</dbReference>
<keyword evidence="3" id="KW-0010">Activator</keyword>
<keyword evidence="2" id="KW-0238">DNA-binding</keyword>
<dbReference type="Gene3D" id="1.10.10.60">
    <property type="entry name" value="Homeodomain-like"/>
    <property type="match status" value="1"/>
</dbReference>
<evidence type="ECO:0000313" key="7">
    <source>
        <dbReference type="Proteomes" id="UP001379949"/>
    </source>
</evidence>
<dbReference type="PRINTS" id="PR00032">
    <property type="entry name" value="HTHARAC"/>
</dbReference>
<keyword evidence="1" id="KW-0805">Transcription regulation</keyword>
<keyword evidence="7" id="KW-1185">Reference proteome</keyword>
<proteinExistence type="predicted"/>
<evidence type="ECO:0000313" key="6">
    <source>
        <dbReference type="EMBL" id="MEL0612409.1"/>
    </source>
</evidence>
<dbReference type="PANTHER" id="PTHR46796:SF2">
    <property type="entry name" value="TRANSCRIPTIONAL REGULATORY PROTEIN"/>
    <property type="match status" value="1"/>
</dbReference>
<dbReference type="SMART" id="SM00342">
    <property type="entry name" value="HTH_ARAC"/>
    <property type="match status" value="1"/>
</dbReference>
<dbReference type="Proteomes" id="UP001379949">
    <property type="component" value="Unassembled WGS sequence"/>
</dbReference>
<accession>A0ABU9G1P9</accession>